<feature type="transmembrane region" description="Helical" evidence="6">
    <location>
        <begin position="69"/>
        <end position="91"/>
    </location>
</feature>
<evidence type="ECO:0000256" key="4">
    <source>
        <dbReference type="ARBA" id="ARBA00023136"/>
    </source>
</evidence>
<accession>A0A6A6DVN7</accession>
<feature type="transmembrane region" description="Helical" evidence="6">
    <location>
        <begin position="35"/>
        <end position="57"/>
    </location>
</feature>
<keyword evidence="9" id="KW-1185">Reference proteome</keyword>
<comment type="similarity">
    <text evidence="5">Belongs to the SAT4 family.</text>
</comment>
<dbReference type="GO" id="GO:0016020">
    <property type="term" value="C:membrane"/>
    <property type="evidence" value="ECO:0007669"/>
    <property type="project" value="UniProtKB-SubCell"/>
</dbReference>
<dbReference type="OrthoDB" id="4682787at2759"/>
<keyword evidence="3 6" id="KW-1133">Transmembrane helix</keyword>
<name>A0A6A6DVN7_9PEZI</name>
<dbReference type="AlphaFoldDB" id="A0A6A6DVN7"/>
<evidence type="ECO:0000256" key="6">
    <source>
        <dbReference type="SAM" id="Phobius"/>
    </source>
</evidence>
<dbReference type="InterPro" id="IPR049326">
    <property type="entry name" value="Rhodopsin_dom_fungi"/>
</dbReference>
<evidence type="ECO:0000256" key="2">
    <source>
        <dbReference type="ARBA" id="ARBA00022692"/>
    </source>
</evidence>
<feature type="domain" description="Rhodopsin" evidence="7">
    <location>
        <begin position="53"/>
        <end position="303"/>
    </location>
</feature>
<dbReference type="EMBL" id="ML994641">
    <property type="protein sequence ID" value="KAF2183644.1"/>
    <property type="molecule type" value="Genomic_DNA"/>
</dbReference>
<evidence type="ECO:0000256" key="1">
    <source>
        <dbReference type="ARBA" id="ARBA00004141"/>
    </source>
</evidence>
<feature type="transmembrane region" description="Helical" evidence="6">
    <location>
        <begin position="275"/>
        <end position="300"/>
    </location>
</feature>
<reference evidence="8" key="1">
    <citation type="journal article" date="2020" name="Stud. Mycol.">
        <title>101 Dothideomycetes genomes: a test case for predicting lifestyles and emergence of pathogens.</title>
        <authorList>
            <person name="Haridas S."/>
            <person name="Albert R."/>
            <person name="Binder M."/>
            <person name="Bloem J."/>
            <person name="Labutti K."/>
            <person name="Salamov A."/>
            <person name="Andreopoulos B."/>
            <person name="Baker S."/>
            <person name="Barry K."/>
            <person name="Bills G."/>
            <person name="Bluhm B."/>
            <person name="Cannon C."/>
            <person name="Castanera R."/>
            <person name="Culley D."/>
            <person name="Daum C."/>
            <person name="Ezra D."/>
            <person name="Gonzalez J."/>
            <person name="Henrissat B."/>
            <person name="Kuo A."/>
            <person name="Liang C."/>
            <person name="Lipzen A."/>
            <person name="Lutzoni F."/>
            <person name="Magnuson J."/>
            <person name="Mondo S."/>
            <person name="Nolan M."/>
            <person name="Ohm R."/>
            <person name="Pangilinan J."/>
            <person name="Park H.-J."/>
            <person name="Ramirez L."/>
            <person name="Alfaro M."/>
            <person name="Sun H."/>
            <person name="Tritt A."/>
            <person name="Yoshinaga Y."/>
            <person name="Zwiers L.-H."/>
            <person name="Turgeon B."/>
            <person name="Goodwin S."/>
            <person name="Spatafora J."/>
            <person name="Crous P."/>
            <person name="Grigoriev I."/>
        </authorList>
    </citation>
    <scope>NUCLEOTIDE SEQUENCE</scope>
    <source>
        <strain evidence="8">CBS 207.26</strain>
    </source>
</reference>
<evidence type="ECO:0000313" key="9">
    <source>
        <dbReference type="Proteomes" id="UP000800200"/>
    </source>
</evidence>
<dbReference type="PANTHER" id="PTHR33048:SF47">
    <property type="entry name" value="INTEGRAL MEMBRANE PROTEIN-RELATED"/>
    <property type="match status" value="1"/>
</dbReference>
<comment type="subcellular location">
    <subcellularLocation>
        <location evidence="1">Membrane</location>
        <topology evidence="1">Multi-pass membrane protein</topology>
    </subcellularLocation>
</comment>
<protein>
    <recommendedName>
        <fullName evidence="7">Rhodopsin domain-containing protein</fullName>
    </recommendedName>
</protein>
<evidence type="ECO:0000256" key="3">
    <source>
        <dbReference type="ARBA" id="ARBA00022989"/>
    </source>
</evidence>
<organism evidence="8 9">
    <name type="scientific">Zopfia rhizophila CBS 207.26</name>
    <dbReference type="NCBI Taxonomy" id="1314779"/>
    <lineage>
        <taxon>Eukaryota</taxon>
        <taxon>Fungi</taxon>
        <taxon>Dikarya</taxon>
        <taxon>Ascomycota</taxon>
        <taxon>Pezizomycotina</taxon>
        <taxon>Dothideomycetes</taxon>
        <taxon>Dothideomycetes incertae sedis</taxon>
        <taxon>Zopfiaceae</taxon>
        <taxon>Zopfia</taxon>
    </lineage>
</organism>
<keyword evidence="4 6" id="KW-0472">Membrane</keyword>
<dbReference type="Pfam" id="PF20684">
    <property type="entry name" value="Fung_rhodopsin"/>
    <property type="match status" value="1"/>
</dbReference>
<dbReference type="PANTHER" id="PTHR33048">
    <property type="entry name" value="PTH11-LIKE INTEGRAL MEMBRANE PROTEIN (AFU_ORTHOLOGUE AFUA_5G11245)"/>
    <property type="match status" value="1"/>
</dbReference>
<dbReference type="InterPro" id="IPR052337">
    <property type="entry name" value="SAT4-like"/>
</dbReference>
<dbReference type="Proteomes" id="UP000800200">
    <property type="component" value="Unassembled WGS sequence"/>
</dbReference>
<feature type="transmembrane region" description="Helical" evidence="6">
    <location>
        <begin position="123"/>
        <end position="144"/>
    </location>
</feature>
<evidence type="ECO:0000259" key="7">
    <source>
        <dbReference type="Pfam" id="PF20684"/>
    </source>
</evidence>
<feature type="transmembrane region" description="Helical" evidence="6">
    <location>
        <begin position="165"/>
        <end position="184"/>
    </location>
</feature>
<keyword evidence="2 6" id="KW-0812">Transmembrane</keyword>
<feature type="transmembrane region" description="Helical" evidence="6">
    <location>
        <begin position="241"/>
        <end position="263"/>
    </location>
</feature>
<sequence>MNAEQQREKLLDLPALQPPPGVKPNFTDPPSLKTATYALSISLFILITVLVAVRVFIKVKVVRKLALEDFFLLFAWLAYGAGYNVLALIAADLDVGRHQWNMTIRHLIRYLYVSLSSVSTDQIFHAGFILYMIVILPLKISLILQCLRVFVPPGTRNFTFWTSHILIWINVIFYAITIFLIIFSCKPEAKIYDPTIKGGRCFNAPAINISAATINAASDLMMLILPQRVIWDLTIPLSRKLALSAAFLVGVLTLASSVVRLYLMIELKRSKDVSYYIGLVGLWSFPEITFGFFVATLPVVPKFIHFIATSSRVTRMTTRMFTFLGSPGDRQLTRREQELNSKGPGRQQISDLEYHELVANTGNSSIARAEEEEEQVPNPMTQKPIRIHRIRNNSDPV</sequence>
<evidence type="ECO:0000313" key="8">
    <source>
        <dbReference type="EMBL" id="KAF2183644.1"/>
    </source>
</evidence>
<proteinExistence type="inferred from homology"/>
<evidence type="ECO:0000256" key="5">
    <source>
        <dbReference type="ARBA" id="ARBA00038359"/>
    </source>
</evidence>
<gene>
    <name evidence="8" type="ORF">K469DRAFT_727917</name>
</gene>